<dbReference type="AlphaFoldDB" id="A0A7W8Q4Z2"/>
<keyword evidence="16" id="KW-1185">Reference proteome</keyword>
<dbReference type="SMART" id="SM00388">
    <property type="entry name" value="HisKA"/>
    <property type="match status" value="1"/>
</dbReference>
<protein>
    <recommendedName>
        <fullName evidence="3">histidine kinase</fullName>
        <ecNumber evidence="3">2.7.13.3</ecNumber>
    </recommendedName>
</protein>
<dbReference type="SUPFAM" id="SSF47384">
    <property type="entry name" value="Homodimeric domain of signal transducing histidine kinase"/>
    <property type="match status" value="1"/>
</dbReference>
<evidence type="ECO:0000313" key="16">
    <source>
        <dbReference type="Proteomes" id="UP000592780"/>
    </source>
</evidence>
<evidence type="ECO:0000256" key="10">
    <source>
        <dbReference type="ARBA" id="ARBA00022989"/>
    </source>
</evidence>
<keyword evidence="12 13" id="KW-0472">Membrane</keyword>
<keyword evidence="5" id="KW-0997">Cell inner membrane</keyword>
<proteinExistence type="predicted"/>
<dbReference type="InterPro" id="IPR003661">
    <property type="entry name" value="HisK_dim/P_dom"/>
</dbReference>
<dbReference type="InterPro" id="IPR005467">
    <property type="entry name" value="His_kinase_dom"/>
</dbReference>
<evidence type="ECO:0000256" key="4">
    <source>
        <dbReference type="ARBA" id="ARBA00022475"/>
    </source>
</evidence>
<dbReference type="SUPFAM" id="SSF55874">
    <property type="entry name" value="ATPase domain of HSP90 chaperone/DNA topoisomerase II/histidine kinase"/>
    <property type="match status" value="1"/>
</dbReference>
<dbReference type="InterPro" id="IPR050980">
    <property type="entry name" value="2C_sensor_his_kinase"/>
</dbReference>
<evidence type="ECO:0000256" key="11">
    <source>
        <dbReference type="ARBA" id="ARBA00023012"/>
    </source>
</evidence>
<dbReference type="InterPro" id="IPR036097">
    <property type="entry name" value="HisK_dim/P_sf"/>
</dbReference>
<keyword evidence="7" id="KW-0808">Transferase</keyword>
<keyword evidence="6" id="KW-0597">Phosphoprotein</keyword>
<evidence type="ECO:0000256" key="3">
    <source>
        <dbReference type="ARBA" id="ARBA00012438"/>
    </source>
</evidence>
<sequence>MSAPAIDPPNTLGVCMSRSARLSFAASSRALWLLFAAACAYAPYGAHEASWDMLARVGPPLMLPAVLAVAIAALKVVELRVYLQRMTAVIARNPGDATESVLPEGMGPSAIARLARAFNVCTRHRARRQAELLHVLAAYAHDLRTPLTRMCMRSELVEDRAVRDALARDLAEMAELVEGSLACARMQCSALEPMRTVDADGLLGVLIADYRDAGRTVELEGRVGRPVMTCPHALRRVLANLIDNALRYGADVRLKVTVHAQSLVLAVVDSGPGIAPARLETVFSPWYRAPETAAATHGSGLGLAIARRLTLAMHGELELENRCSGGLEARVTLPLATA</sequence>
<name>A0A7W8Q4Z2_PARAM</name>
<dbReference type="Pfam" id="PF02518">
    <property type="entry name" value="HATPase_c"/>
    <property type="match status" value="1"/>
</dbReference>
<dbReference type="SMART" id="SM00387">
    <property type="entry name" value="HATPase_c"/>
    <property type="match status" value="1"/>
</dbReference>
<dbReference type="PANTHER" id="PTHR44936:SF5">
    <property type="entry name" value="SENSOR HISTIDINE KINASE ENVZ"/>
    <property type="match status" value="1"/>
</dbReference>
<dbReference type="GO" id="GO:0000155">
    <property type="term" value="F:phosphorelay sensor kinase activity"/>
    <property type="evidence" value="ECO:0007669"/>
    <property type="project" value="InterPro"/>
</dbReference>
<evidence type="ECO:0000256" key="13">
    <source>
        <dbReference type="SAM" id="Phobius"/>
    </source>
</evidence>
<reference evidence="15 16" key="1">
    <citation type="submission" date="2020-08" db="EMBL/GenBank/DDBJ databases">
        <title>Genomic Encyclopedia of Type Strains, Phase IV (KMG-V): Genome sequencing to study the core and pangenomes of soil and plant-associated prokaryotes.</title>
        <authorList>
            <person name="Whitman W."/>
        </authorList>
    </citation>
    <scope>NUCLEOTIDE SEQUENCE [LARGE SCALE GENOMIC DNA]</scope>
    <source>
        <strain evidence="15 16">JPY158</strain>
    </source>
</reference>
<dbReference type="PROSITE" id="PS50109">
    <property type="entry name" value="HIS_KIN"/>
    <property type="match status" value="1"/>
</dbReference>
<evidence type="ECO:0000256" key="7">
    <source>
        <dbReference type="ARBA" id="ARBA00022679"/>
    </source>
</evidence>
<gene>
    <name evidence="15" type="ORF">HDG40_001564</name>
</gene>
<feature type="domain" description="Histidine kinase" evidence="14">
    <location>
        <begin position="138"/>
        <end position="337"/>
    </location>
</feature>
<dbReference type="Proteomes" id="UP000592780">
    <property type="component" value="Unassembled WGS sequence"/>
</dbReference>
<evidence type="ECO:0000313" key="15">
    <source>
        <dbReference type="EMBL" id="MBB5423420.1"/>
    </source>
</evidence>
<dbReference type="GO" id="GO:0005886">
    <property type="term" value="C:plasma membrane"/>
    <property type="evidence" value="ECO:0007669"/>
    <property type="project" value="UniProtKB-SubCell"/>
</dbReference>
<organism evidence="15 16">
    <name type="scientific">Paraburkholderia atlantica</name>
    <dbReference type="NCBI Taxonomy" id="2654982"/>
    <lineage>
        <taxon>Bacteria</taxon>
        <taxon>Pseudomonadati</taxon>
        <taxon>Pseudomonadota</taxon>
        <taxon>Betaproteobacteria</taxon>
        <taxon>Burkholderiales</taxon>
        <taxon>Burkholderiaceae</taxon>
        <taxon>Paraburkholderia</taxon>
    </lineage>
</organism>
<evidence type="ECO:0000256" key="9">
    <source>
        <dbReference type="ARBA" id="ARBA00022777"/>
    </source>
</evidence>
<dbReference type="PANTHER" id="PTHR44936">
    <property type="entry name" value="SENSOR PROTEIN CREC"/>
    <property type="match status" value="1"/>
</dbReference>
<dbReference type="EMBL" id="JACHDD010000003">
    <property type="protein sequence ID" value="MBB5423420.1"/>
    <property type="molecule type" value="Genomic_DNA"/>
</dbReference>
<evidence type="ECO:0000259" key="14">
    <source>
        <dbReference type="PROSITE" id="PS50109"/>
    </source>
</evidence>
<dbReference type="CDD" id="cd00082">
    <property type="entry name" value="HisKA"/>
    <property type="match status" value="1"/>
</dbReference>
<dbReference type="Gene3D" id="3.30.565.10">
    <property type="entry name" value="Histidine kinase-like ATPase, C-terminal domain"/>
    <property type="match status" value="1"/>
</dbReference>
<comment type="subcellular location">
    <subcellularLocation>
        <location evidence="2">Cell inner membrane</location>
        <topology evidence="2">Multi-pass membrane protein</topology>
    </subcellularLocation>
</comment>
<dbReference type="Gene3D" id="1.10.287.130">
    <property type="match status" value="1"/>
</dbReference>
<feature type="transmembrane region" description="Helical" evidence="13">
    <location>
        <begin position="26"/>
        <end position="45"/>
    </location>
</feature>
<keyword evidence="9 15" id="KW-0418">Kinase</keyword>
<evidence type="ECO:0000256" key="6">
    <source>
        <dbReference type="ARBA" id="ARBA00022553"/>
    </source>
</evidence>
<dbReference type="EC" id="2.7.13.3" evidence="3"/>
<feature type="transmembrane region" description="Helical" evidence="13">
    <location>
        <begin position="57"/>
        <end position="77"/>
    </location>
</feature>
<keyword evidence="4" id="KW-1003">Cell membrane</keyword>
<dbReference type="InterPro" id="IPR004358">
    <property type="entry name" value="Sig_transdc_His_kin-like_C"/>
</dbReference>
<dbReference type="PRINTS" id="PR00344">
    <property type="entry name" value="BCTRLSENSOR"/>
</dbReference>
<dbReference type="InterPro" id="IPR036890">
    <property type="entry name" value="HATPase_C_sf"/>
</dbReference>
<keyword evidence="11" id="KW-0902">Two-component regulatory system</keyword>
<evidence type="ECO:0000256" key="1">
    <source>
        <dbReference type="ARBA" id="ARBA00000085"/>
    </source>
</evidence>
<evidence type="ECO:0000256" key="8">
    <source>
        <dbReference type="ARBA" id="ARBA00022692"/>
    </source>
</evidence>
<evidence type="ECO:0000256" key="5">
    <source>
        <dbReference type="ARBA" id="ARBA00022519"/>
    </source>
</evidence>
<evidence type="ECO:0000256" key="12">
    <source>
        <dbReference type="ARBA" id="ARBA00023136"/>
    </source>
</evidence>
<dbReference type="InterPro" id="IPR003594">
    <property type="entry name" value="HATPase_dom"/>
</dbReference>
<comment type="caution">
    <text evidence="15">The sequence shown here is derived from an EMBL/GenBank/DDBJ whole genome shotgun (WGS) entry which is preliminary data.</text>
</comment>
<keyword evidence="8 13" id="KW-0812">Transmembrane</keyword>
<keyword evidence="10 13" id="KW-1133">Transmembrane helix</keyword>
<comment type="catalytic activity">
    <reaction evidence="1">
        <text>ATP + protein L-histidine = ADP + protein N-phospho-L-histidine.</text>
        <dbReference type="EC" id="2.7.13.3"/>
    </reaction>
</comment>
<evidence type="ECO:0000256" key="2">
    <source>
        <dbReference type="ARBA" id="ARBA00004429"/>
    </source>
</evidence>
<accession>A0A7W8Q4Z2</accession>